<keyword evidence="2" id="KW-1185">Reference proteome</keyword>
<dbReference type="RefSeq" id="WP_213162653.1">
    <property type="nucleotide sequence ID" value="NZ_CP058214.1"/>
</dbReference>
<dbReference type="EMBL" id="CP058214">
    <property type="protein sequence ID" value="QPC41435.1"/>
    <property type="molecule type" value="Genomic_DNA"/>
</dbReference>
<dbReference type="Proteomes" id="UP000593594">
    <property type="component" value="Chromosome"/>
</dbReference>
<evidence type="ECO:0000313" key="1">
    <source>
        <dbReference type="EMBL" id="QPC41435.1"/>
    </source>
</evidence>
<accession>A0A7S8C134</accession>
<organism evidence="1 2">
    <name type="scientific">Kaustia mangrovi</name>
    <dbReference type="NCBI Taxonomy" id="2593653"/>
    <lineage>
        <taxon>Bacteria</taxon>
        <taxon>Pseudomonadati</taxon>
        <taxon>Pseudomonadota</taxon>
        <taxon>Alphaproteobacteria</taxon>
        <taxon>Hyphomicrobiales</taxon>
        <taxon>Parvibaculaceae</taxon>
        <taxon>Kaustia</taxon>
    </lineage>
</organism>
<evidence type="ECO:0000313" key="2">
    <source>
        <dbReference type="Proteomes" id="UP000593594"/>
    </source>
</evidence>
<dbReference type="KEGG" id="kmn:HW532_00990"/>
<gene>
    <name evidence="1" type="ORF">HW532_00990</name>
</gene>
<sequence>MPETGRNRDDATPHLGVLMLDTRFPRLRGDIGNPASFACPVSYHRVPSATVARIATADAHPLPAAIADAFVDGAHALVARGATHISTSCGFLLPLQERLAHESGRPVVASALTLLPALRAQYGPDAVIGVVTFDADALEHMALERHNPLAVAGLDRTGTLYRAIREDLDRLDEVEARREAVAAALALARQTPRPVALVLECTNLSPYRGAIANATGLPVHDIATAIARAMGVPVSQLAS</sequence>
<reference evidence="1 2" key="1">
    <citation type="submission" date="2020-06" db="EMBL/GenBank/DDBJ databases">
        <title>Genome sequence of 2 isolates from Red Sea Mangroves.</title>
        <authorList>
            <person name="Sefrji F."/>
            <person name="Michoud G."/>
            <person name="Merlino G."/>
            <person name="Daffonchio D."/>
        </authorList>
    </citation>
    <scope>NUCLEOTIDE SEQUENCE [LARGE SCALE GENOMIC DNA]</scope>
    <source>
        <strain evidence="1 2">R1DC25</strain>
    </source>
</reference>
<dbReference type="AlphaFoldDB" id="A0A7S8C134"/>
<proteinExistence type="predicted"/>
<name>A0A7S8C134_9HYPH</name>
<protein>
    <submittedName>
        <fullName evidence="1">Aspartate/glutamate racemase family protein</fullName>
    </submittedName>
</protein>